<evidence type="ECO:0000313" key="2">
    <source>
        <dbReference type="EMBL" id="KAK5250825.1"/>
    </source>
</evidence>
<feature type="signal peptide" evidence="1">
    <location>
        <begin position="1"/>
        <end position="17"/>
    </location>
</feature>
<reference evidence="2 3" key="1">
    <citation type="submission" date="2023-08" db="EMBL/GenBank/DDBJ databases">
        <title>Black Yeasts Isolated from many extreme environments.</title>
        <authorList>
            <person name="Coleine C."/>
            <person name="Stajich J.E."/>
            <person name="Selbmann L."/>
        </authorList>
    </citation>
    <scope>NUCLEOTIDE SEQUENCE [LARGE SCALE GENOMIC DNA]</scope>
    <source>
        <strain evidence="2 3">CCFEE 536</strain>
    </source>
</reference>
<feature type="chain" id="PRO_5045829790" evidence="1">
    <location>
        <begin position="18"/>
        <end position="78"/>
    </location>
</feature>
<keyword evidence="3" id="KW-1185">Reference proteome</keyword>
<name>A0ABR0LW88_9PEZI</name>
<gene>
    <name evidence="2" type="ORF">LTR16_005852</name>
</gene>
<feature type="non-terminal residue" evidence="2">
    <location>
        <position position="78"/>
    </location>
</feature>
<dbReference type="EMBL" id="JAVRRA010009212">
    <property type="protein sequence ID" value="KAK5250825.1"/>
    <property type="molecule type" value="Genomic_DNA"/>
</dbReference>
<proteinExistence type="predicted"/>
<dbReference type="Proteomes" id="UP001357485">
    <property type="component" value="Unassembled WGS sequence"/>
</dbReference>
<evidence type="ECO:0000256" key="1">
    <source>
        <dbReference type="SAM" id="SignalP"/>
    </source>
</evidence>
<protein>
    <submittedName>
        <fullName evidence="2">Uncharacterized protein</fullName>
    </submittedName>
</protein>
<sequence length="78" mass="8735">MLKSLLLWSSVLSSTLAVPVQETNVFGLKGLKPEVKHEERSMEANVFGLNKLKPGTHHEKRAKTFNYMPAATNASFDY</sequence>
<organism evidence="2 3">
    <name type="scientific">Cryomyces antarcticus</name>
    <dbReference type="NCBI Taxonomy" id="329879"/>
    <lineage>
        <taxon>Eukaryota</taxon>
        <taxon>Fungi</taxon>
        <taxon>Dikarya</taxon>
        <taxon>Ascomycota</taxon>
        <taxon>Pezizomycotina</taxon>
        <taxon>Dothideomycetes</taxon>
        <taxon>Dothideomycetes incertae sedis</taxon>
        <taxon>Cryomyces</taxon>
    </lineage>
</organism>
<comment type="caution">
    <text evidence="2">The sequence shown here is derived from an EMBL/GenBank/DDBJ whole genome shotgun (WGS) entry which is preliminary data.</text>
</comment>
<keyword evidence="1" id="KW-0732">Signal</keyword>
<evidence type="ECO:0000313" key="3">
    <source>
        <dbReference type="Proteomes" id="UP001357485"/>
    </source>
</evidence>
<accession>A0ABR0LW88</accession>